<proteinExistence type="predicted"/>
<keyword evidence="3" id="KW-0378">Hydrolase</keyword>
<dbReference type="Gene3D" id="2.60.40.4070">
    <property type="match status" value="1"/>
</dbReference>
<keyword evidence="4" id="KW-1185">Reference proteome</keyword>
<dbReference type="PANTHER" id="PTHR41775:SF1">
    <property type="entry name" value="PEPTIDASE M6-LIKE DOMAIN-CONTAINING PROTEIN"/>
    <property type="match status" value="1"/>
</dbReference>
<dbReference type="PROSITE" id="PS50093">
    <property type="entry name" value="PKD"/>
    <property type="match status" value="2"/>
</dbReference>
<dbReference type="EMBL" id="CP141615">
    <property type="protein sequence ID" value="WRP17963.1"/>
    <property type="molecule type" value="Genomic_DNA"/>
</dbReference>
<dbReference type="PANTHER" id="PTHR41775">
    <property type="entry name" value="SECRETED PROTEIN-RELATED"/>
    <property type="match status" value="1"/>
</dbReference>
<feature type="domain" description="PKD" evidence="2">
    <location>
        <begin position="393"/>
        <end position="478"/>
    </location>
</feature>
<dbReference type="Proteomes" id="UP001332192">
    <property type="component" value="Chromosome"/>
</dbReference>
<evidence type="ECO:0000259" key="2">
    <source>
        <dbReference type="PROSITE" id="PS50093"/>
    </source>
</evidence>
<dbReference type="Pfam" id="PF22352">
    <property type="entry name" value="K319L-like_PKD"/>
    <property type="match status" value="1"/>
</dbReference>
<dbReference type="GO" id="GO:0008237">
    <property type="term" value="F:metallopeptidase activity"/>
    <property type="evidence" value="ECO:0007669"/>
    <property type="project" value="UniProtKB-KW"/>
</dbReference>
<dbReference type="RefSeq" id="WP_324717234.1">
    <property type="nucleotide sequence ID" value="NZ_CP141615.1"/>
</dbReference>
<dbReference type="InterPro" id="IPR008757">
    <property type="entry name" value="Peptidase_M6-like_domain"/>
</dbReference>
<dbReference type="Pfam" id="PF05547">
    <property type="entry name" value="Peptidase_M6"/>
    <property type="match status" value="1"/>
</dbReference>
<feature type="region of interest" description="Disordered" evidence="1">
    <location>
        <begin position="323"/>
        <end position="352"/>
    </location>
</feature>
<dbReference type="InterPro" id="IPR022409">
    <property type="entry name" value="PKD/Chitinase_dom"/>
</dbReference>
<gene>
    <name evidence="3" type="ORF">U7230_02825</name>
</gene>
<protein>
    <submittedName>
        <fullName evidence="3">M6 family metalloprotease domain-containing protein</fullName>
    </submittedName>
</protein>
<dbReference type="NCBIfam" id="TIGR03296">
    <property type="entry name" value="M6dom_TIGR03296"/>
    <property type="match status" value="1"/>
</dbReference>
<evidence type="ECO:0000313" key="3">
    <source>
        <dbReference type="EMBL" id="WRP17963.1"/>
    </source>
</evidence>
<dbReference type="InterPro" id="IPR000601">
    <property type="entry name" value="PKD_dom"/>
</dbReference>
<dbReference type="InterPro" id="IPR035986">
    <property type="entry name" value="PKD_dom_sf"/>
</dbReference>
<name>A0ABZ1BZ02_9FIRM</name>
<dbReference type="SMART" id="SM00089">
    <property type="entry name" value="PKD"/>
    <property type="match status" value="2"/>
</dbReference>
<dbReference type="SUPFAM" id="SSF55486">
    <property type="entry name" value="Metalloproteases ('zincins'), catalytic domain"/>
    <property type="match status" value="1"/>
</dbReference>
<keyword evidence="3" id="KW-0645">Protease</keyword>
<sequence>MLLIQFSDRPAKYTNSDFTDLLFTPGPSNQLVTGPGSMRDFYEQVSYGAYSVQGQVGGWYTSAQPHDYYGQNDPVYDVDMHAASLVAEAVLAADATIDFSQYDNDGDGYVDVVAIVHQGTGEEEGADPNDIWSHSWNLAAAQRFLGDGPGPITTNDGVIVNDYIIMPELLGVAGQDPYAGMATVGVFTHEYGHAIGLPDLYDTDYSSQGIGNWGLMGGGSWNGINRPGDSPAFMEAWSRLQLGWVTPTVADHSQALTLQPVQSSRQVVRLLNGPEYFLLENRQSEGFDQALPGFGLLIWHIDERMTGNTNDLHRLVDLEEADGRDDLDRTRQNGGNRGDAGDPYPGTSGNTAFTATSYPNNLLYDGTGSGRALTGIALAGNTVTAQLQVSSPPQATVSVTPGWGAPPLQVTFSAAVSDPDGDVAQTWWQLPDGTRVDGLTASTTFTANGVYTATFHAVDAAGNPNEQRVSVLAAPAGTILFVDDDEGQSYEGYFTRAFERAGLAYVTTTPPVHLDPHIRYPIVWNVNDGYPTLTSEDQAFLASYLDAGGRLFLSGQDVLWEIADQSTFDEKYLHVKSRVDDVGTASVSGIEGDPISSGMNIVLAYPFADWSDSIEVASEASGIFRNEHGAFNALRFAGGYRVVFLAFPFEAVPLDGPEPNNAPTLVARVYRYLVGQGTPPSTPKIPARYGAVNVPVQLDGSKASDPDGDPITYRWSLVSLPAGSTTQLRNATSPVVQFTPDKRGDYVVRLTVSDWTGASSTEVTVKVVEAYAAPNPAREATRFYYDTALDGGTLNIYNVAGRLVRSLKLNASGQVPWDLTDATGRPVASGLYLWVLLDKSGKPVLAKPERLVIQR</sequence>
<dbReference type="SUPFAM" id="SSF49299">
    <property type="entry name" value="PKD domain"/>
    <property type="match status" value="2"/>
</dbReference>
<feature type="domain" description="PKD" evidence="2">
    <location>
        <begin position="708"/>
        <end position="767"/>
    </location>
</feature>
<reference evidence="3 4" key="1">
    <citation type="journal article" date="2024" name="Front. Microbiol.">
        <title>Novel thermophilic genera Geochorda gen. nov. and Carboxydochorda gen. nov. from the deep terrestrial subsurface reveal the ecophysiological diversity in the class Limnochordia.</title>
        <authorList>
            <person name="Karnachuk O.V."/>
            <person name="Lukina A.P."/>
            <person name="Avakyan M.R."/>
            <person name="Kadnikov V.V."/>
            <person name="Begmatov S."/>
            <person name="Beletsky A.V."/>
            <person name="Vlasova K.G."/>
            <person name="Novikov A.A."/>
            <person name="Shcherbakova V.A."/>
            <person name="Mardanov A.V."/>
            <person name="Ravin N.V."/>
        </authorList>
    </citation>
    <scope>NUCLEOTIDE SEQUENCE [LARGE SCALE GENOMIC DNA]</scope>
    <source>
        <strain evidence="3 4">L945</strain>
    </source>
</reference>
<dbReference type="Pfam" id="PF18911">
    <property type="entry name" value="PKD_4"/>
    <property type="match status" value="1"/>
</dbReference>
<dbReference type="Gene3D" id="2.60.40.10">
    <property type="entry name" value="Immunoglobulins"/>
    <property type="match status" value="2"/>
</dbReference>
<organism evidence="3 4">
    <name type="scientific">Carboxydichorda subterranea</name>
    <dbReference type="NCBI Taxonomy" id="3109565"/>
    <lineage>
        <taxon>Bacteria</taxon>
        <taxon>Bacillati</taxon>
        <taxon>Bacillota</taxon>
        <taxon>Limnochordia</taxon>
        <taxon>Limnochordales</taxon>
        <taxon>Geochordaceae</taxon>
        <taxon>Carboxydichorda</taxon>
    </lineage>
</organism>
<dbReference type="InterPro" id="IPR013783">
    <property type="entry name" value="Ig-like_fold"/>
</dbReference>
<keyword evidence="3" id="KW-0482">Metalloprotease</keyword>
<evidence type="ECO:0000256" key="1">
    <source>
        <dbReference type="SAM" id="MobiDB-lite"/>
    </source>
</evidence>
<evidence type="ECO:0000313" key="4">
    <source>
        <dbReference type="Proteomes" id="UP001332192"/>
    </source>
</evidence>
<accession>A0ABZ1BZ02</accession>
<dbReference type="CDD" id="cd00146">
    <property type="entry name" value="PKD"/>
    <property type="match status" value="1"/>
</dbReference>